<feature type="domain" description="Bacteriophage CI repressor N-terminal" evidence="1">
    <location>
        <begin position="9"/>
        <end position="72"/>
    </location>
</feature>
<comment type="caution">
    <text evidence="3">The sequence shown here is derived from an EMBL/GenBank/DDBJ whole genome shotgun (WGS) entry which is preliminary data.</text>
</comment>
<evidence type="ECO:0000313" key="3">
    <source>
        <dbReference type="EMBL" id="MFD1806227.1"/>
    </source>
</evidence>
<gene>
    <name evidence="3" type="ORF">ACFSAV_07585</name>
</gene>
<evidence type="ECO:0000259" key="2">
    <source>
        <dbReference type="Pfam" id="PF16452"/>
    </source>
</evidence>
<protein>
    <submittedName>
        <fullName evidence="3">Phage repressor protein CI</fullName>
    </submittedName>
</protein>
<dbReference type="Pfam" id="PF07022">
    <property type="entry name" value="Phage_CI_repr"/>
    <property type="match status" value="1"/>
</dbReference>
<dbReference type="Gene3D" id="2.10.109.10">
    <property type="entry name" value="Umud Fragment, subunit A"/>
    <property type="match status" value="1"/>
</dbReference>
<evidence type="ECO:0000259" key="1">
    <source>
        <dbReference type="Pfam" id="PF07022"/>
    </source>
</evidence>
<evidence type="ECO:0000313" key="4">
    <source>
        <dbReference type="Proteomes" id="UP001597420"/>
    </source>
</evidence>
<dbReference type="InterPro" id="IPR032499">
    <property type="entry name" value="Phage_CI_C"/>
</dbReference>
<proteinExistence type="predicted"/>
<accession>A0ABW4NUB6</accession>
<dbReference type="Gene3D" id="1.10.260.40">
    <property type="entry name" value="lambda repressor-like DNA-binding domains"/>
    <property type="match status" value="1"/>
</dbReference>
<keyword evidence="4" id="KW-1185">Reference proteome</keyword>
<dbReference type="RefSeq" id="WP_379098085.1">
    <property type="nucleotide sequence ID" value="NZ_JBHUFP010000010.1"/>
</dbReference>
<feature type="domain" description="Bacteriophage CI repressor C-terminal" evidence="2">
    <location>
        <begin position="112"/>
        <end position="185"/>
    </location>
</feature>
<reference evidence="4" key="1">
    <citation type="journal article" date="2019" name="Int. J. Syst. Evol. Microbiol.">
        <title>The Global Catalogue of Microorganisms (GCM) 10K type strain sequencing project: providing services to taxonomists for standard genome sequencing and annotation.</title>
        <authorList>
            <consortium name="The Broad Institute Genomics Platform"/>
            <consortium name="The Broad Institute Genome Sequencing Center for Infectious Disease"/>
            <person name="Wu L."/>
            <person name="Ma J."/>
        </authorList>
    </citation>
    <scope>NUCLEOTIDE SEQUENCE [LARGE SCALE GENOMIC DNA]</scope>
    <source>
        <strain evidence="4">CCM 7950</strain>
    </source>
</reference>
<dbReference type="InterPro" id="IPR010744">
    <property type="entry name" value="Phage_CI_N"/>
</dbReference>
<dbReference type="EMBL" id="JBHUFP010000010">
    <property type="protein sequence ID" value="MFD1806227.1"/>
    <property type="molecule type" value="Genomic_DNA"/>
</dbReference>
<name>A0ABW4NUB6_9PAST</name>
<organism evidence="3 4">
    <name type="scientific">Pasteurella oralis</name>
    <dbReference type="NCBI Taxonomy" id="1071947"/>
    <lineage>
        <taxon>Bacteria</taxon>
        <taxon>Pseudomonadati</taxon>
        <taxon>Pseudomonadota</taxon>
        <taxon>Gammaproteobacteria</taxon>
        <taxon>Pasteurellales</taxon>
        <taxon>Pasteurellaceae</taxon>
        <taxon>Pasteurella</taxon>
    </lineage>
</organism>
<sequence>MNDLVGGKEVIERIKKAYGFTKQIDLARHLSIPQSTFATWGSRGIFPAELVIRCVKETGARLDYVACGIEPIFDDSSDMKYFHAINLENGKFFIQKEIPFFISQLPNLDSRKDYDNLFAITENKCTYFANKEYGTLIDGEYFISVENSHLIRYLTILPASKVRVDGGKFSFECDVNDIEIVGKIILKMEKY</sequence>
<dbReference type="InterPro" id="IPR010982">
    <property type="entry name" value="Lambda_DNA-bd_dom_sf"/>
</dbReference>
<dbReference type="Pfam" id="PF16452">
    <property type="entry name" value="Phage_CI_C"/>
    <property type="match status" value="1"/>
</dbReference>
<dbReference type="Proteomes" id="UP001597420">
    <property type="component" value="Unassembled WGS sequence"/>
</dbReference>